<keyword evidence="5" id="KW-0479">Metal-binding</keyword>
<dbReference type="KEGG" id="nyu:D7D52_33615"/>
<dbReference type="CDD" id="cd00685">
    <property type="entry name" value="Trans_IPPS_HT"/>
    <property type="match status" value="1"/>
</dbReference>
<name>A0A386ZMM0_9NOCA</name>
<dbReference type="PANTHER" id="PTHR12001:SF85">
    <property type="entry name" value="SHORT CHAIN ISOPRENYL DIPHOSPHATE SYNTHASE"/>
    <property type="match status" value="1"/>
</dbReference>
<reference evidence="8 9" key="1">
    <citation type="submission" date="2018-09" db="EMBL/GenBank/DDBJ databases">
        <title>Nocardia yunnanensis sp. nov., an actinomycete isolated from a soil sample.</title>
        <authorList>
            <person name="Zhang J."/>
        </authorList>
    </citation>
    <scope>NUCLEOTIDE SEQUENCE [LARGE SCALE GENOMIC DNA]</scope>
    <source>
        <strain evidence="8 9">CFHS0054</strain>
    </source>
</reference>
<protein>
    <submittedName>
        <fullName evidence="8">Polyprenyl synthetase family protein</fullName>
    </submittedName>
</protein>
<dbReference type="AlphaFoldDB" id="A0A386ZMM0"/>
<sequence>MTAIHSSGCLRPELRTMPSVPYEGDRDFSRHVDEMLTGFLERKSSEMPSVAGELVREIAVLLGGGKRLRPLLCHLGWLGAGGERDDRAALQAASALELFHIAALIHDDIMDRSDLRHGVASVHRRLARYWDDPAQPERSEWFGVCSGIVAGDLCWAWSEEMFRTCCLPDAALNRAGAYLATMRTEVMAGQYLDLHPPVGFVSDWLGYAEQVNLYKTARYTVARPLQIGAALAGAPAALLSAFQQFGERLGLAFQLRDDLLGVFGDPSRTGKSNEDDLREGKRTMLVATALQYADSRQAATIESYLGNAHGRTELDCLRAAIAATGAPDRIQEAITETSRAAIEALHGAPLNELLRDTLIQLAVSLTDRAA</sequence>
<dbReference type="PANTHER" id="PTHR12001">
    <property type="entry name" value="GERANYLGERANYL PYROPHOSPHATE SYNTHASE"/>
    <property type="match status" value="1"/>
</dbReference>
<dbReference type="EMBL" id="CP032568">
    <property type="protein sequence ID" value="AYF77939.1"/>
    <property type="molecule type" value="Genomic_DNA"/>
</dbReference>
<comment type="pathway">
    <text evidence="2">Isoprenoid biosynthesis.</text>
</comment>
<evidence type="ECO:0000256" key="7">
    <source>
        <dbReference type="RuleBase" id="RU004466"/>
    </source>
</evidence>
<evidence type="ECO:0000256" key="4">
    <source>
        <dbReference type="ARBA" id="ARBA00022679"/>
    </source>
</evidence>
<dbReference type="OrthoDB" id="4497239at2"/>
<dbReference type="Pfam" id="PF00348">
    <property type="entry name" value="polyprenyl_synt"/>
    <property type="match status" value="1"/>
</dbReference>
<dbReference type="SFLD" id="SFLDS00005">
    <property type="entry name" value="Isoprenoid_Synthase_Type_I"/>
    <property type="match status" value="1"/>
</dbReference>
<dbReference type="InterPro" id="IPR033749">
    <property type="entry name" value="Polyprenyl_synt_CS"/>
</dbReference>
<evidence type="ECO:0000313" key="9">
    <source>
        <dbReference type="Proteomes" id="UP000267164"/>
    </source>
</evidence>
<dbReference type="GO" id="GO:0008299">
    <property type="term" value="P:isoprenoid biosynthetic process"/>
    <property type="evidence" value="ECO:0007669"/>
    <property type="project" value="InterPro"/>
</dbReference>
<dbReference type="SUPFAM" id="SSF48576">
    <property type="entry name" value="Terpenoid synthases"/>
    <property type="match status" value="1"/>
</dbReference>
<dbReference type="PROSITE" id="PS00444">
    <property type="entry name" value="POLYPRENYL_SYNTHASE_2"/>
    <property type="match status" value="1"/>
</dbReference>
<organism evidence="8 9">
    <name type="scientific">Nocardia yunnanensis</name>
    <dbReference type="NCBI Taxonomy" id="2382165"/>
    <lineage>
        <taxon>Bacteria</taxon>
        <taxon>Bacillati</taxon>
        <taxon>Actinomycetota</taxon>
        <taxon>Actinomycetes</taxon>
        <taxon>Mycobacteriales</taxon>
        <taxon>Nocardiaceae</taxon>
        <taxon>Nocardia</taxon>
    </lineage>
</organism>
<dbReference type="Proteomes" id="UP000267164">
    <property type="component" value="Chromosome"/>
</dbReference>
<dbReference type="GO" id="GO:0004659">
    <property type="term" value="F:prenyltransferase activity"/>
    <property type="evidence" value="ECO:0007669"/>
    <property type="project" value="InterPro"/>
</dbReference>
<keyword evidence="9" id="KW-1185">Reference proteome</keyword>
<accession>A0A386ZMM0</accession>
<dbReference type="InterPro" id="IPR008949">
    <property type="entry name" value="Isoprenoid_synthase_dom_sf"/>
</dbReference>
<comment type="similarity">
    <text evidence="3 7">Belongs to the FPP/GGPP synthase family.</text>
</comment>
<evidence type="ECO:0000256" key="1">
    <source>
        <dbReference type="ARBA" id="ARBA00001946"/>
    </source>
</evidence>
<evidence type="ECO:0000256" key="2">
    <source>
        <dbReference type="ARBA" id="ARBA00005128"/>
    </source>
</evidence>
<dbReference type="GO" id="GO:0046872">
    <property type="term" value="F:metal ion binding"/>
    <property type="evidence" value="ECO:0007669"/>
    <property type="project" value="UniProtKB-KW"/>
</dbReference>
<evidence type="ECO:0000256" key="6">
    <source>
        <dbReference type="ARBA" id="ARBA00022842"/>
    </source>
</evidence>
<dbReference type="Gene3D" id="1.10.600.10">
    <property type="entry name" value="Farnesyl Diphosphate Synthase"/>
    <property type="match status" value="1"/>
</dbReference>
<keyword evidence="6" id="KW-0460">Magnesium</keyword>
<dbReference type="RefSeq" id="WP_120742904.1">
    <property type="nucleotide sequence ID" value="NZ_CP032568.1"/>
</dbReference>
<keyword evidence="4 7" id="KW-0808">Transferase</keyword>
<dbReference type="InterPro" id="IPR000092">
    <property type="entry name" value="Polyprenyl_synt"/>
</dbReference>
<evidence type="ECO:0000256" key="3">
    <source>
        <dbReference type="ARBA" id="ARBA00006706"/>
    </source>
</evidence>
<evidence type="ECO:0000313" key="8">
    <source>
        <dbReference type="EMBL" id="AYF77939.1"/>
    </source>
</evidence>
<gene>
    <name evidence="8" type="ORF">D7D52_33615</name>
</gene>
<proteinExistence type="inferred from homology"/>
<comment type="cofactor">
    <cofactor evidence="1">
        <name>Mg(2+)</name>
        <dbReference type="ChEBI" id="CHEBI:18420"/>
    </cofactor>
</comment>
<evidence type="ECO:0000256" key="5">
    <source>
        <dbReference type="ARBA" id="ARBA00022723"/>
    </source>
</evidence>